<accession>A0A915EK96</accession>
<dbReference type="Proteomes" id="UP000887574">
    <property type="component" value="Unplaced"/>
</dbReference>
<dbReference type="EC" id="2.7.7.19" evidence="2"/>
<protein>
    <recommendedName>
        <fullName evidence="2">polynucleotide adenylyltransferase</fullName>
        <ecNumber evidence="2">2.7.7.19</ecNumber>
    </recommendedName>
</protein>
<evidence type="ECO:0000256" key="1">
    <source>
        <dbReference type="ARBA" id="ARBA00007631"/>
    </source>
</evidence>
<dbReference type="GO" id="GO:1990817">
    <property type="term" value="F:poly(A) RNA polymerase activity"/>
    <property type="evidence" value="ECO:0007669"/>
    <property type="project" value="UniProtKB-EC"/>
</dbReference>
<evidence type="ECO:0000313" key="7">
    <source>
        <dbReference type="WBParaSite" id="jg7199"/>
    </source>
</evidence>
<feature type="region of interest" description="Disordered" evidence="5">
    <location>
        <begin position="1"/>
        <end position="21"/>
    </location>
</feature>
<name>A0A915EK96_9BILA</name>
<dbReference type="AlphaFoldDB" id="A0A915EK96"/>
<dbReference type="GO" id="GO:0048255">
    <property type="term" value="P:mRNA stabilization"/>
    <property type="evidence" value="ECO:0007669"/>
    <property type="project" value="TreeGrafter"/>
</dbReference>
<evidence type="ECO:0000256" key="3">
    <source>
        <dbReference type="ARBA" id="ARBA00022679"/>
    </source>
</evidence>
<dbReference type="PANTHER" id="PTHR12974">
    <property type="entry name" value="PRION-LIKE- Q/N-RICH -DOMAIN-BEARING PROTEIN PROTEIN 44"/>
    <property type="match status" value="1"/>
</dbReference>
<dbReference type="GO" id="GO:0003723">
    <property type="term" value="F:RNA binding"/>
    <property type="evidence" value="ECO:0007669"/>
    <property type="project" value="TreeGrafter"/>
</dbReference>
<dbReference type="SMART" id="SM01153">
    <property type="entry name" value="DUF1693"/>
    <property type="match status" value="1"/>
</dbReference>
<evidence type="ECO:0000256" key="2">
    <source>
        <dbReference type="ARBA" id="ARBA00012388"/>
    </source>
</evidence>
<dbReference type="WBParaSite" id="jg7199">
    <property type="protein sequence ID" value="jg7199"/>
    <property type="gene ID" value="jg7199"/>
</dbReference>
<dbReference type="InterPro" id="IPR012937">
    <property type="entry name" value="TET5"/>
</dbReference>
<keyword evidence="3" id="KW-0808">Transferase</keyword>
<evidence type="ECO:0000256" key="5">
    <source>
        <dbReference type="SAM" id="MobiDB-lite"/>
    </source>
</evidence>
<feature type="compositionally biased region" description="Polar residues" evidence="5">
    <location>
        <begin position="7"/>
        <end position="21"/>
    </location>
</feature>
<dbReference type="Pfam" id="PF07984">
    <property type="entry name" value="NTP_transf_7"/>
    <property type="match status" value="1"/>
</dbReference>
<evidence type="ECO:0000256" key="4">
    <source>
        <dbReference type="ARBA" id="ARBA00047933"/>
    </source>
</evidence>
<comment type="similarity">
    <text evidence="1">Belongs to the TENT family.</text>
</comment>
<organism evidence="6 7">
    <name type="scientific">Ditylenchus dipsaci</name>
    <dbReference type="NCBI Taxonomy" id="166011"/>
    <lineage>
        <taxon>Eukaryota</taxon>
        <taxon>Metazoa</taxon>
        <taxon>Ecdysozoa</taxon>
        <taxon>Nematoda</taxon>
        <taxon>Chromadorea</taxon>
        <taxon>Rhabditida</taxon>
        <taxon>Tylenchina</taxon>
        <taxon>Tylenchomorpha</taxon>
        <taxon>Sphaerularioidea</taxon>
        <taxon>Anguinidae</taxon>
        <taxon>Anguininae</taxon>
        <taxon>Ditylenchus</taxon>
    </lineage>
</organism>
<evidence type="ECO:0000313" key="6">
    <source>
        <dbReference type="Proteomes" id="UP000887574"/>
    </source>
</evidence>
<dbReference type="PANTHER" id="PTHR12974:SF36">
    <property type="entry name" value="POLYNUCLEOTIDE ADENYLYLTRANSFERASE"/>
    <property type="match status" value="1"/>
</dbReference>
<keyword evidence="6" id="KW-1185">Reference proteome</keyword>
<comment type="catalytic activity">
    <reaction evidence="4">
        <text>RNA(n) + ATP = RNA(n)-3'-adenine ribonucleotide + diphosphate</text>
        <dbReference type="Rhea" id="RHEA:11332"/>
        <dbReference type="Rhea" id="RHEA-COMP:14527"/>
        <dbReference type="Rhea" id="RHEA-COMP:17347"/>
        <dbReference type="ChEBI" id="CHEBI:30616"/>
        <dbReference type="ChEBI" id="CHEBI:33019"/>
        <dbReference type="ChEBI" id="CHEBI:140395"/>
        <dbReference type="ChEBI" id="CHEBI:173115"/>
        <dbReference type="EC" id="2.7.7.19"/>
    </reaction>
    <physiologicalReaction direction="left-to-right" evidence="4">
        <dbReference type="Rhea" id="RHEA:11333"/>
    </physiologicalReaction>
</comment>
<proteinExistence type="inferred from homology"/>
<sequence>MTKYENCPTSASSKRQPTMCSETPSAMTELTNRQVHRLRSVLKQNVEIHGRENFPTLQITLHQLILHVRRKIVEADMGLKQVKMNGGAASYVFCKSDDFTFSDIDLIFPVRLATEHDFEKIRVIILQCLLELMPESTRLMNPDILKDIYIRKMIKVTDQDRWSLFCLHNDYGKCIEFKFVDTMRRPFEFSVDSFQITLNTLLDNFYESHPVIQAESMYGDFHQALIHLNNRQIDTRNPEEIRGGGLLKYCFLLARGYHATPNCRGLEKYMCSRFFIDFSDINEQELKLHAFLENHFGGDCRTKSHYLHILFRVIRESTVCLMGHERRQTLSMVDRLKSELSYAVYCANQQRAEQSSQQENEMTYVPRQTLLYLPPNANQWIPVV</sequence>
<reference evidence="7" key="1">
    <citation type="submission" date="2022-11" db="UniProtKB">
        <authorList>
            <consortium name="WormBaseParasite"/>
        </authorList>
    </citation>
    <scope>IDENTIFICATION</scope>
</reference>